<evidence type="ECO:0000313" key="2">
    <source>
        <dbReference type="Proteomes" id="UP001177260"/>
    </source>
</evidence>
<protein>
    <submittedName>
        <fullName evidence="1">Uncharacterized protein</fullName>
    </submittedName>
</protein>
<dbReference type="EMBL" id="JAOPJF010000028">
    <property type="protein sequence ID" value="KAK1144810.1"/>
    <property type="molecule type" value="Genomic_DNA"/>
</dbReference>
<proteinExistence type="predicted"/>
<reference evidence="1 2" key="1">
    <citation type="journal article" date="2023" name="ACS Omega">
        <title>Identification of the Neoaspergillic Acid Biosynthesis Gene Cluster by Establishing an In Vitro CRISPR-Ribonucleoprotein Genetic System in Aspergillus melleus.</title>
        <authorList>
            <person name="Yuan B."/>
            <person name="Grau M.F."/>
            <person name="Murata R.M."/>
            <person name="Torok T."/>
            <person name="Venkateswaran K."/>
            <person name="Stajich J.E."/>
            <person name="Wang C.C.C."/>
        </authorList>
    </citation>
    <scope>NUCLEOTIDE SEQUENCE [LARGE SCALE GENOMIC DNA]</scope>
    <source>
        <strain evidence="1 2">IMV 1140</strain>
    </source>
</reference>
<gene>
    <name evidence="1" type="ORF">N8T08_004822</name>
</gene>
<dbReference type="Proteomes" id="UP001177260">
    <property type="component" value="Unassembled WGS sequence"/>
</dbReference>
<name>A0ACC3B3P7_9EURO</name>
<sequence length="407" mass="46310">MTPNQLTLLTAGVALYLALVRYLRYQRRNVIKARFTNRPLSSMTISEAHEIIRELRELEFPYAMHSAMKISLLKTGSIPTMTKLFVATGQLNERNASKRAADTEVILSEVHDRLPGSDPHLLGIARMNYLHARFRKAGKILDEDMLHTLGSAVVDIMRYVDRYEWRGLTEIEKCAVGVFHKALGDAMEIPFIGFLPSAAQKEGWRDGAHFVDEVCEWTLGYERQVAKATESTRTIGRRLLDLATFNVPVCLRSVVEGVVVTKLDEHIRLSMGFEKPSIFISSFAHGIMALRKRVLRYLSLPRPGSMRVRVLNDEPDKSTGLYTTSLWIAHPWYVQPTYMHRWGPKAWFIRLFGSGAVPTTEGKYRESGYDIWSIGPAAQEKRGKEEMQALHEGLKQSGYGERCPFHR</sequence>
<evidence type="ECO:0000313" key="1">
    <source>
        <dbReference type="EMBL" id="KAK1144810.1"/>
    </source>
</evidence>
<comment type="caution">
    <text evidence="1">The sequence shown here is derived from an EMBL/GenBank/DDBJ whole genome shotgun (WGS) entry which is preliminary data.</text>
</comment>
<organism evidence="1 2">
    <name type="scientific">Aspergillus melleus</name>
    <dbReference type="NCBI Taxonomy" id="138277"/>
    <lineage>
        <taxon>Eukaryota</taxon>
        <taxon>Fungi</taxon>
        <taxon>Dikarya</taxon>
        <taxon>Ascomycota</taxon>
        <taxon>Pezizomycotina</taxon>
        <taxon>Eurotiomycetes</taxon>
        <taxon>Eurotiomycetidae</taxon>
        <taxon>Eurotiales</taxon>
        <taxon>Aspergillaceae</taxon>
        <taxon>Aspergillus</taxon>
        <taxon>Aspergillus subgen. Circumdati</taxon>
    </lineage>
</organism>
<keyword evidence="2" id="KW-1185">Reference proteome</keyword>
<accession>A0ACC3B3P7</accession>